<sequence length="51" mass="5815">MKLILINLLLIGTMADTSHVTEALFASAPWFPALQDGKRLRYKTYFSVQFP</sequence>
<name>A0ABT6YQP8_9BACT</name>
<dbReference type="RefSeq" id="WP_283370840.1">
    <property type="nucleotide sequence ID" value="NZ_JASHID010000012.1"/>
</dbReference>
<comment type="caution">
    <text evidence="1">The sequence shown here is derived from an EMBL/GenBank/DDBJ whole genome shotgun (WGS) entry which is preliminary data.</text>
</comment>
<dbReference type="EMBL" id="JASHID010000012">
    <property type="protein sequence ID" value="MDI9865909.1"/>
    <property type="molecule type" value="Genomic_DNA"/>
</dbReference>
<evidence type="ECO:0000313" key="1">
    <source>
        <dbReference type="EMBL" id="MDI9865909.1"/>
    </source>
</evidence>
<proteinExistence type="predicted"/>
<reference evidence="1 2" key="1">
    <citation type="submission" date="2023-05" db="EMBL/GenBank/DDBJ databases">
        <title>Novel species of genus Flectobacillus isolated from stream in China.</title>
        <authorList>
            <person name="Lu H."/>
        </authorList>
    </citation>
    <scope>NUCLEOTIDE SEQUENCE [LARGE SCALE GENOMIC DNA]</scope>
    <source>
        <strain evidence="1 2">DC10W</strain>
    </source>
</reference>
<evidence type="ECO:0000313" key="2">
    <source>
        <dbReference type="Proteomes" id="UP001236569"/>
    </source>
</evidence>
<keyword evidence="2" id="KW-1185">Reference proteome</keyword>
<accession>A0ABT6YQP8</accession>
<dbReference type="Proteomes" id="UP001236569">
    <property type="component" value="Unassembled WGS sequence"/>
</dbReference>
<gene>
    <name evidence="1" type="ORF">QM480_16315</name>
</gene>
<protein>
    <submittedName>
        <fullName evidence="1">Uncharacterized protein</fullName>
    </submittedName>
</protein>
<organism evidence="1 2">
    <name type="scientific">Flectobacillus longus</name>
    <dbReference type="NCBI Taxonomy" id="2984207"/>
    <lineage>
        <taxon>Bacteria</taxon>
        <taxon>Pseudomonadati</taxon>
        <taxon>Bacteroidota</taxon>
        <taxon>Cytophagia</taxon>
        <taxon>Cytophagales</taxon>
        <taxon>Flectobacillaceae</taxon>
        <taxon>Flectobacillus</taxon>
    </lineage>
</organism>